<feature type="transmembrane region" description="Helical" evidence="6">
    <location>
        <begin position="94"/>
        <end position="118"/>
    </location>
</feature>
<gene>
    <name evidence="7" type="ORF">DSM106044_02101</name>
</gene>
<dbReference type="GO" id="GO:0016020">
    <property type="term" value="C:membrane"/>
    <property type="evidence" value="ECO:0007669"/>
    <property type="project" value="UniProtKB-SubCell"/>
</dbReference>
<dbReference type="InterPro" id="IPR037272">
    <property type="entry name" value="SNS_sf"/>
</dbReference>
<dbReference type="InterPro" id="IPR000175">
    <property type="entry name" value="Na/ntran_symport"/>
</dbReference>
<evidence type="ECO:0000256" key="6">
    <source>
        <dbReference type="SAM" id="Phobius"/>
    </source>
</evidence>
<dbReference type="RefSeq" id="WP_027293574.1">
    <property type="nucleotide sequence ID" value="NZ_CABMJZ010000118.1"/>
</dbReference>
<dbReference type="Pfam" id="PF00209">
    <property type="entry name" value="SNF"/>
    <property type="match status" value="2"/>
</dbReference>
<proteinExistence type="predicted"/>
<dbReference type="STRING" id="180332.GCA_000797495_03987"/>
<dbReference type="CDD" id="cd10336">
    <property type="entry name" value="SLC6sbd_Tyt1-Like"/>
    <property type="match status" value="1"/>
</dbReference>
<feature type="transmembrane region" description="Helical" evidence="6">
    <location>
        <begin position="413"/>
        <end position="436"/>
    </location>
</feature>
<evidence type="ECO:0000256" key="3">
    <source>
        <dbReference type="ARBA" id="ARBA00022692"/>
    </source>
</evidence>
<reference evidence="7 8" key="1">
    <citation type="journal article" date="2019" name="Anaerobe">
        <title>Detection of Robinsoniella peoriensis in multiple bone samples of a trauma patient.</title>
        <authorList>
            <person name="Schrottner P."/>
            <person name="Hartwich K."/>
            <person name="Bunk B."/>
            <person name="Schober I."/>
            <person name="Helbig S."/>
            <person name="Rudolph W.W."/>
            <person name="Gunzer F."/>
        </authorList>
    </citation>
    <scope>NUCLEOTIDE SEQUENCE [LARGE SCALE GENOMIC DNA]</scope>
    <source>
        <strain evidence="7 8">DSM 106044</strain>
    </source>
</reference>
<sequence length="440" mass="47633">MSKRGDESAKFGSRLGFVLASVGSAVGMGNIWMFPYRVGQYGGAAFLIIYFLFIVLFGMVGLSGEFALGRLTGTGPVGAYDYALKSRGKKGGKILGSIPLLGSLGIATGYAVIVGWVLRYLFGAVTGSFLNTESEQYFSEITGTLGSIPWHTVVICITVIILIGGVLKGIEKVNRIIMPAFFILFAIVAIRVFFLPGSMEGYRYLLIPKWEKLLDPMTWVMAMGQAFFSLSITGSGMIIYGSYLSRKEDIPKASMQTALLDTCAALLAGFAIIPAVFAFGMNPSSGPPLMFITLPKVFAQMPAGRLIAVLFFISVLFAGITSLVNMFEVCAEAVMKQLKMKRTAAILIVGAIALAVGLFVENEAYLGTWMDIITIYVVPFGAVMCAIIIYWVLGTKKIDEELNLGRKKPVGKIFDFTAKYVYIFLAVLVLILSVVYKGIG</sequence>
<keyword evidence="5 6" id="KW-0472">Membrane</keyword>
<keyword evidence="8" id="KW-1185">Reference proteome</keyword>
<dbReference type="Proteomes" id="UP000306509">
    <property type="component" value="Unassembled WGS sequence"/>
</dbReference>
<keyword evidence="2" id="KW-0813">Transport</keyword>
<feature type="transmembrane region" description="Helical" evidence="6">
    <location>
        <begin position="219"/>
        <end position="245"/>
    </location>
</feature>
<dbReference type="OrthoDB" id="9762833at2"/>
<dbReference type="EMBL" id="QGQD01000045">
    <property type="protein sequence ID" value="TLD00905.1"/>
    <property type="molecule type" value="Genomic_DNA"/>
</dbReference>
<protein>
    <submittedName>
        <fullName evidence="7">Na+-dependent transporters of the SNF family protein</fullName>
    </submittedName>
</protein>
<feature type="transmembrane region" description="Helical" evidence="6">
    <location>
        <begin position="12"/>
        <end position="35"/>
    </location>
</feature>
<dbReference type="AlphaFoldDB" id="A0A4U8Q7K4"/>
<evidence type="ECO:0000313" key="7">
    <source>
        <dbReference type="EMBL" id="TLD00905.1"/>
    </source>
</evidence>
<accession>A0A4U8Q7K4</accession>
<evidence type="ECO:0000256" key="5">
    <source>
        <dbReference type="ARBA" id="ARBA00023136"/>
    </source>
</evidence>
<feature type="transmembrane region" description="Helical" evidence="6">
    <location>
        <begin position="372"/>
        <end position="393"/>
    </location>
</feature>
<evidence type="ECO:0000256" key="2">
    <source>
        <dbReference type="ARBA" id="ARBA00022448"/>
    </source>
</evidence>
<dbReference type="PROSITE" id="PS50267">
    <property type="entry name" value="NA_NEUROTRAN_SYMP_3"/>
    <property type="match status" value="1"/>
</dbReference>
<keyword evidence="4 6" id="KW-1133">Transmembrane helix</keyword>
<evidence type="ECO:0000256" key="1">
    <source>
        <dbReference type="ARBA" id="ARBA00004141"/>
    </source>
</evidence>
<dbReference type="SUPFAM" id="SSF161070">
    <property type="entry name" value="SNF-like"/>
    <property type="match status" value="1"/>
</dbReference>
<feature type="transmembrane region" description="Helical" evidence="6">
    <location>
        <begin position="148"/>
        <end position="167"/>
    </location>
</feature>
<feature type="transmembrane region" description="Helical" evidence="6">
    <location>
        <begin position="179"/>
        <end position="199"/>
    </location>
</feature>
<dbReference type="PANTHER" id="PTHR42948">
    <property type="entry name" value="TRANSPORTER"/>
    <property type="match status" value="1"/>
</dbReference>
<keyword evidence="3 6" id="KW-0812">Transmembrane</keyword>
<organism evidence="7 8">
    <name type="scientific">Robinsoniella peoriensis</name>
    <dbReference type="NCBI Taxonomy" id="180332"/>
    <lineage>
        <taxon>Bacteria</taxon>
        <taxon>Bacillati</taxon>
        <taxon>Bacillota</taxon>
        <taxon>Clostridia</taxon>
        <taxon>Lachnospirales</taxon>
        <taxon>Lachnospiraceae</taxon>
        <taxon>Robinsoniella</taxon>
    </lineage>
</organism>
<feature type="transmembrane region" description="Helical" evidence="6">
    <location>
        <begin position="257"/>
        <end position="281"/>
    </location>
</feature>
<dbReference type="InterPro" id="IPR047218">
    <property type="entry name" value="YocR/YhdH-like"/>
</dbReference>
<comment type="caution">
    <text evidence="7">The sequence shown here is derived from an EMBL/GenBank/DDBJ whole genome shotgun (WGS) entry which is preliminary data.</text>
</comment>
<feature type="transmembrane region" description="Helical" evidence="6">
    <location>
        <begin position="41"/>
        <end position="62"/>
    </location>
</feature>
<dbReference type="PANTHER" id="PTHR42948:SF1">
    <property type="entry name" value="TRANSPORTER"/>
    <property type="match status" value="1"/>
</dbReference>
<feature type="transmembrane region" description="Helical" evidence="6">
    <location>
        <begin position="306"/>
        <end position="331"/>
    </location>
</feature>
<evidence type="ECO:0000256" key="4">
    <source>
        <dbReference type="ARBA" id="ARBA00022989"/>
    </source>
</evidence>
<evidence type="ECO:0000313" key="8">
    <source>
        <dbReference type="Proteomes" id="UP000306509"/>
    </source>
</evidence>
<dbReference type="PRINTS" id="PR00176">
    <property type="entry name" value="NANEUSMPORT"/>
</dbReference>
<name>A0A4U8Q7K4_9FIRM</name>
<dbReference type="NCBIfam" id="NF037979">
    <property type="entry name" value="Na_transp"/>
    <property type="match status" value="1"/>
</dbReference>
<comment type="subcellular location">
    <subcellularLocation>
        <location evidence="1">Membrane</location>
        <topology evidence="1">Multi-pass membrane protein</topology>
    </subcellularLocation>
</comment>
<feature type="transmembrane region" description="Helical" evidence="6">
    <location>
        <begin position="343"/>
        <end position="360"/>
    </location>
</feature>